<dbReference type="InterPro" id="IPR051136">
    <property type="entry name" value="Intracellular_Lectin-GPT"/>
</dbReference>
<comment type="subcellular location">
    <subcellularLocation>
        <location evidence="1">Membrane</location>
        <topology evidence="1">Single-pass type I membrane protein</topology>
    </subcellularLocation>
</comment>
<name>R7QIS9_CHOCR</name>
<accession>R7QIS9</accession>
<feature type="region of interest" description="Disordered" evidence="6">
    <location>
        <begin position="276"/>
        <end position="338"/>
    </location>
</feature>
<evidence type="ECO:0000313" key="10">
    <source>
        <dbReference type="EMBL" id="CDF38417.1"/>
    </source>
</evidence>
<keyword evidence="2 7" id="KW-0812">Transmembrane</keyword>
<dbReference type="GO" id="GO:0005793">
    <property type="term" value="C:endoplasmic reticulum-Golgi intermediate compartment"/>
    <property type="evidence" value="ECO:0007669"/>
    <property type="project" value="TreeGrafter"/>
</dbReference>
<keyword evidence="11" id="KW-1185">Reference proteome</keyword>
<dbReference type="GeneID" id="17326026"/>
<dbReference type="Gene3D" id="2.60.120.200">
    <property type="match status" value="1"/>
</dbReference>
<organism evidence="10 11">
    <name type="scientific">Chondrus crispus</name>
    <name type="common">Carrageen Irish moss</name>
    <name type="synonym">Polymorpha crispa</name>
    <dbReference type="NCBI Taxonomy" id="2769"/>
    <lineage>
        <taxon>Eukaryota</taxon>
        <taxon>Rhodophyta</taxon>
        <taxon>Florideophyceae</taxon>
        <taxon>Rhodymeniophycidae</taxon>
        <taxon>Gigartinales</taxon>
        <taxon>Gigartinaceae</taxon>
        <taxon>Chondrus</taxon>
    </lineage>
</organism>
<feature type="compositionally biased region" description="Low complexity" evidence="6">
    <location>
        <begin position="288"/>
        <end position="313"/>
    </location>
</feature>
<evidence type="ECO:0000256" key="3">
    <source>
        <dbReference type="ARBA" id="ARBA00022729"/>
    </source>
</evidence>
<evidence type="ECO:0000256" key="4">
    <source>
        <dbReference type="ARBA" id="ARBA00022989"/>
    </source>
</evidence>
<feature type="compositionally biased region" description="Basic and acidic residues" evidence="6">
    <location>
        <begin position="276"/>
        <end position="285"/>
    </location>
</feature>
<keyword evidence="4 7" id="KW-1133">Transmembrane helix</keyword>
<dbReference type="STRING" id="2769.R7QIS9"/>
<dbReference type="GO" id="GO:0005537">
    <property type="term" value="F:D-mannose binding"/>
    <property type="evidence" value="ECO:0007669"/>
    <property type="project" value="TreeGrafter"/>
</dbReference>
<dbReference type="GO" id="GO:0030134">
    <property type="term" value="C:COPII-coated ER to Golgi transport vesicle"/>
    <property type="evidence" value="ECO:0007669"/>
    <property type="project" value="TreeGrafter"/>
</dbReference>
<evidence type="ECO:0000256" key="8">
    <source>
        <dbReference type="SAM" id="SignalP"/>
    </source>
</evidence>
<feature type="domain" description="L-type lectin-like" evidence="9">
    <location>
        <begin position="51"/>
        <end position="271"/>
    </location>
</feature>
<dbReference type="InterPro" id="IPR013320">
    <property type="entry name" value="ConA-like_dom_sf"/>
</dbReference>
<evidence type="ECO:0000313" key="11">
    <source>
        <dbReference type="Proteomes" id="UP000012073"/>
    </source>
</evidence>
<evidence type="ECO:0000256" key="6">
    <source>
        <dbReference type="SAM" id="MobiDB-lite"/>
    </source>
</evidence>
<gene>
    <name evidence="10" type="ORF">CHC_T00006152001</name>
</gene>
<feature type="signal peptide" evidence="8">
    <location>
        <begin position="1"/>
        <end position="25"/>
    </location>
</feature>
<dbReference type="Pfam" id="PF03388">
    <property type="entry name" value="Lectin_leg-like"/>
    <property type="match status" value="1"/>
</dbReference>
<evidence type="ECO:0000256" key="2">
    <source>
        <dbReference type="ARBA" id="ARBA00022692"/>
    </source>
</evidence>
<keyword evidence="3 8" id="KW-0732">Signal</keyword>
<dbReference type="KEGG" id="ccp:CHC_T00006152001"/>
<dbReference type="Proteomes" id="UP000012073">
    <property type="component" value="Unassembled WGS sequence"/>
</dbReference>
<dbReference type="Gramene" id="CDF38417">
    <property type="protein sequence ID" value="CDF38417"/>
    <property type="gene ID" value="CHC_T00006152001"/>
</dbReference>
<reference evidence="11" key="1">
    <citation type="journal article" date="2013" name="Proc. Natl. Acad. Sci. U.S.A.">
        <title>Genome structure and metabolic features in the red seaweed Chondrus crispus shed light on evolution of the Archaeplastida.</title>
        <authorList>
            <person name="Collen J."/>
            <person name="Porcel B."/>
            <person name="Carre W."/>
            <person name="Ball S.G."/>
            <person name="Chaparro C."/>
            <person name="Tonon T."/>
            <person name="Barbeyron T."/>
            <person name="Michel G."/>
            <person name="Noel B."/>
            <person name="Valentin K."/>
            <person name="Elias M."/>
            <person name="Artiguenave F."/>
            <person name="Arun A."/>
            <person name="Aury J.M."/>
            <person name="Barbosa-Neto J.F."/>
            <person name="Bothwell J.H."/>
            <person name="Bouget F.Y."/>
            <person name="Brillet L."/>
            <person name="Cabello-Hurtado F."/>
            <person name="Capella-Gutierrez S."/>
            <person name="Charrier B."/>
            <person name="Cladiere L."/>
            <person name="Cock J.M."/>
            <person name="Coelho S.M."/>
            <person name="Colleoni C."/>
            <person name="Czjzek M."/>
            <person name="Da Silva C."/>
            <person name="Delage L."/>
            <person name="Denoeud F."/>
            <person name="Deschamps P."/>
            <person name="Dittami S.M."/>
            <person name="Gabaldon T."/>
            <person name="Gachon C.M."/>
            <person name="Groisillier A."/>
            <person name="Herve C."/>
            <person name="Jabbari K."/>
            <person name="Katinka M."/>
            <person name="Kloareg B."/>
            <person name="Kowalczyk N."/>
            <person name="Labadie K."/>
            <person name="Leblanc C."/>
            <person name="Lopez P.J."/>
            <person name="McLachlan D.H."/>
            <person name="Meslet-Cladiere L."/>
            <person name="Moustafa A."/>
            <person name="Nehr Z."/>
            <person name="Nyvall Collen P."/>
            <person name="Panaud O."/>
            <person name="Partensky F."/>
            <person name="Poulain J."/>
            <person name="Rensing S.A."/>
            <person name="Rousvoal S."/>
            <person name="Samson G."/>
            <person name="Symeonidi A."/>
            <person name="Weissenbach J."/>
            <person name="Zambounis A."/>
            <person name="Wincker P."/>
            <person name="Boyen C."/>
        </authorList>
    </citation>
    <scope>NUCLEOTIDE SEQUENCE [LARGE SCALE GENOMIC DNA]</scope>
    <source>
        <strain evidence="11">cv. Stackhouse</strain>
    </source>
</reference>
<dbReference type="GO" id="GO:0006888">
    <property type="term" value="P:endoplasmic reticulum to Golgi vesicle-mediated transport"/>
    <property type="evidence" value="ECO:0007669"/>
    <property type="project" value="TreeGrafter"/>
</dbReference>
<dbReference type="GO" id="GO:0000139">
    <property type="term" value="C:Golgi membrane"/>
    <property type="evidence" value="ECO:0007669"/>
    <property type="project" value="TreeGrafter"/>
</dbReference>
<evidence type="ECO:0000256" key="7">
    <source>
        <dbReference type="SAM" id="Phobius"/>
    </source>
</evidence>
<dbReference type="InterPro" id="IPR005052">
    <property type="entry name" value="Lectin_leg"/>
</dbReference>
<dbReference type="OrthoDB" id="270293at2759"/>
<evidence type="ECO:0000256" key="1">
    <source>
        <dbReference type="ARBA" id="ARBA00004479"/>
    </source>
</evidence>
<dbReference type="EMBL" id="HG001932">
    <property type="protein sequence ID" value="CDF38417.1"/>
    <property type="molecule type" value="Genomic_DNA"/>
</dbReference>
<keyword evidence="5 7" id="KW-0472">Membrane</keyword>
<sequence length="497" mass="55564">MSSPRVSVLLALTALLLLFPRSSLCYPTLDERKRRHPQIFQFPYMGRGDPDHSFRHPYKPSAGGDPVDAWFQLGSTVIARARSGRDIVRLTSAAQANQGIFYNAVRTESANFNGYFDVQIDSVRESHEAADGMGFFFVKDRPKAGSAMGIDERVQGLGLIIDTFSNSRSRRVPYMYAYVSDGTKKWNPDTDGSDTELARGCQLEMNTQIRVYVQFVDGDLHVGVAMNPRSPHRWHTCFKASNVKMPFSGGGVLAFAGETGHFFALHEVHDASFIDESDHSGEGYRSEYQSQQYGDPQQQQQRQRQSPHQQQQQKEAPRAPVSNDPSTRVHKSDNPTESLAGSLDLQIYHVFDSMTQDLKNVGGKDAAQTTSKLTDVRDVTVHLVTELEKQSSNMKELAGTLSHLKESAGDLTYASDRFTSQLRGMHASLKVLRDKTEKMGDKHDDLHADLLDHQESIAERQGNGVLIMFLVMQVLLVAVVYFLNKITATSRKMGRMV</sequence>
<dbReference type="SUPFAM" id="SSF49899">
    <property type="entry name" value="Concanavalin A-like lectins/glucanases"/>
    <property type="match status" value="1"/>
</dbReference>
<dbReference type="PANTHER" id="PTHR12223">
    <property type="entry name" value="VESICULAR MANNOSE-BINDING LECTIN"/>
    <property type="match status" value="1"/>
</dbReference>
<dbReference type="AlphaFoldDB" id="R7QIS9"/>
<proteinExistence type="predicted"/>
<feature type="transmembrane region" description="Helical" evidence="7">
    <location>
        <begin position="464"/>
        <end position="483"/>
    </location>
</feature>
<protein>
    <recommendedName>
        <fullName evidence="9">L-type lectin-like domain-containing protein</fullName>
    </recommendedName>
</protein>
<dbReference type="RefSeq" id="XP_005718310.1">
    <property type="nucleotide sequence ID" value="XM_005718253.1"/>
</dbReference>
<dbReference type="PANTHER" id="PTHR12223:SF28">
    <property type="entry name" value="LECTIN, MANNOSE BINDING 1 LIKE"/>
    <property type="match status" value="1"/>
</dbReference>
<feature type="chain" id="PRO_5004442780" description="L-type lectin-like domain-containing protein" evidence="8">
    <location>
        <begin position="26"/>
        <end position="497"/>
    </location>
</feature>
<dbReference type="GO" id="GO:0005789">
    <property type="term" value="C:endoplasmic reticulum membrane"/>
    <property type="evidence" value="ECO:0007669"/>
    <property type="project" value="TreeGrafter"/>
</dbReference>
<dbReference type="CDD" id="cd07308">
    <property type="entry name" value="lectin_leg-like"/>
    <property type="match status" value="1"/>
</dbReference>
<dbReference type="OMA" id="WEKITIS"/>
<evidence type="ECO:0000256" key="5">
    <source>
        <dbReference type="ARBA" id="ARBA00023136"/>
    </source>
</evidence>
<evidence type="ECO:0000259" key="9">
    <source>
        <dbReference type="Pfam" id="PF03388"/>
    </source>
</evidence>